<gene>
    <name evidence="2" type="ORF">AVDCRST_MAG87-1469</name>
</gene>
<proteinExistence type="predicted"/>
<dbReference type="EMBL" id="CADCWJ010000330">
    <property type="protein sequence ID" value="CAA9559587.1"/>
    <property type="molecule type" value="Genomic_DNA"/>
</dbReference>
<evidence type="ECO:0000256" key="1">
    <source>
        <dbReference type="SAM" id="MobiDB-lite"/>
    </source>
</evidence>
<dbReference type="AlphaFoldDB" id="A0A6J4UTU1"/>
<accession>A0A6J4UTU1</accession>
<reference evidence="2" key="1">
    <citation type="submission" date="2020-02" db="EMBL/GenBank/DDBJ databases">
        <authorList>
            <person name="Meier V. D."/>
        </authorList>
    </citation>
    <scope>NUCLEOTIDE SEQUENCE</scope>
    <source>
        <strain evidence="2">AVDCRST_MAG87</strain>
    </source>
</reference>
<name>A0A6J4UTU1_9BACT</name>
<sequence>MTAHYTIRPARTSGSTPSAYDTLASGIAGISLGYALERRLADREKAVSTRNPRETRRPSRVREWLGTHLIHAGQVISGADADERAAAPASTPRLGTS</sequence>
<protein>
    <submittedName>
        <fullName evidence="2">Uncharacterized protein</fullName>
    </submittedName>
</protein>
<feature type="region of interest" description="Disordered" evidence="1">
    <location>
        <begin position="76"/>
        <end position="97"/>
    </location>
</feature>
<evidence type="ECO:0000313" key="2">
    <source>
        <dbReference type="EMBL" id="CAA9559587.1"/>
    </source>
</evidence>
<organism evidence="2">
    <name type="scientific">uncultured Thermomicrobiales bacterium</name>
    <dbReference type="NCBI Taxonomy" id="1645740"/>
    <lineage>
        <taxon>Bacteria</taxon>
        <taxon>Pseudomonadati</taxon>
        <taxon>Thermomicrobiota</taxon>
        <taxon>Thermomicrobia</taxon>
        <taxon>Thermomicrobiales</taxon>
        <taxon>environmental samples</taxon>
    </lineage>
</organism>